<sequence length="48" mass="5589">MCNPPLVLKLLAFSVDVLTHIYIIPYISQNNRPHSCKYSWPLQCPFKV</sequence>
<protein>
    <submittedName>
        <fullName evidence="1">Uncharacterized protein</fullName>
    </submittedName>
</protein>
<proteinExistence type="predicted"/>
<evidence type="ECO:0000313" key="1">
    <source>
        <dbReference type="EMBL" id="MBW84179.1"/>
    </source>
</evidence>
<organism evidence="1">
    <name type="scientific">Rhizophora mucronata</name>
    <name type="common">Asiatic mangrove</name>
    <dbReference type="NCBI Taxonomy" id="61149"/>
    <lineage>
        <taxon>Eukaryota</taxon>
        <taxon>Viridiplantae</taxon>
        <taxon>Streptophyta</taxon>
        <taxon>Embryophyta</taxon>
        <taxon>Tracheophyta</taxon>
        <taxon>Spermatophyta</taxon>
        <taxon>Magnoliopsida</taxon>
        <taxon>eudicotyledons</taxon>
        <taxon>Gunneridae</taxon>
        <taxon>Pentapetalae</taxon>
        <taxon>rosids</taxon>
        <taxon>fabids</taxon>
        <taxon>Malpighiales</taxon>
        <taxon>Rhizophoraceae</taxon>
        <taxon>Rhizophora</taxon>
    </lineage>
</organism>
<dbReference type="AlphaFoldDB" id="A0A2P2ISH3"/>
<accession>A0A2P2ISH3</accession>
<dbReference type="EMBL" id="GGEC01003696">
    <property type="protein sequence ID" value="MBW84179.1"/>
    <property type="molecule type" value="Transcribed_RNA"/>
</dbReference>
<name>A0A2P2ISH3_RHIMU</name>
<reference evidence="1" key="1">
    <citation type="submission" date="2018-02" db="EMBL/GenBank/DDBJ databases">
        <title>Rhizophora mucronata_Transcriptome.</title>
        <authorList>
            <person name="Meera S.P."/>
            <person name="Sreeshan A."/>
            <person name="Augustine A."/>
        </authorList>
    </citation>
    <scope>NUCLEOTIDE SEQUENCE</scope>
    <source>
        <tissue evidence="1">Leaf</tissue>
    </source>
</reference>